<feature type="transmembrane region" description="Helical" evidence="1">
    <location>
        <begin position="63"/>
        <end position="82"/>
    </location>
</feature>
<dbReference type="Proteomes" id="UP000250174">
    <property type="component" value="Unassembled WGS sequence"/>
</dbReference>
<feature type="transmembrane region" description="Helical" evidence="1">
    <location>
        <begin position="24"/>
        <end position="43"/>
    </location>
</feature>
<accession>A0AAX1Q6P8</accession>
<protein>
    <submittedName>
        <fullName evidence="2">Uncharacterized protein</fullName>
    </submittedName>
</protein>
<feature type="transmembrane region" description="Helical" evidence="1">
    <location>
        <begin position="94"/>
        <end position="118"/>
    </location>
</feature>
<dbReference type="RefSeq" id="WP_113765737.1">
    <property type="nucleotide sequence ID" value="NZ_LVYK01000033.1"/>
</dbReference>
<keyword evidence="1" id="KW-0472">Membrane</keyword>
<organism evidence="2 3">
    <name type="scientific">Priestia endophytica</name>
    <dbReference type="NCBI Taxonomy" id="135735"/>
    <lineage>
        <taxon>Bacteria</taxon>
        <taxon>Bacillati</taxon>
        <taxon>Bacillota</taxon>
        <taxon>Bacilli</taxon>
        <taxon>Bacillales</taxon>
        <taxon>Bacillaceae</taxon>
        <taxon>Priestia</taxon>
    </lineage>
</organism>
<comment type="caution">
    <text evidence="2">The sequence shown here is derived from an EMBL/GenBank/DDBJ whole genome shotgun (WGS) entry which is preliminary data.</text>
</comment>
<keyword evidence="2" id="KW-0614">Plasmid</keyword>
<sequence>MEAKEKLLWSIALPGFGQILNGKLIKGILIIFLEILINVQANFNEVIILSFHGKIVSAIEQTNYQWLMFYPCLYFFAIWDAFKDAGGGKDGYSFLPFVFSAYFVTVGAIYSSTLTIFGVLWGPVWLPMLFVLPGVVIGLIVQVGCRWIL</sequence>
<proteinExistence type="predicted"/>
<evidence type="ECO:0000256" key="1">
    <source>
        <dbReference type="SAM" id="Phobius"/>
    </source>
</evidence>
<geneLocation type="plasmid" evidence="2">
    <name>pBEH1</name>
</geneLocation>
<evidence type="ECO:0000313" key="3">
    <source>
        <dbReference type="Proteomes" id="UP000250174"/>
    </source>
</evidence>
<keyword evidence="1" id="KW-1133">Transmembrane helix</keyword>
<reference evidence="2 3" key="1">
    <citation type="submission" date="2016-03" db="EMBL/GenBank/DDBJ databases">
        <title>Comparison of Bacillus endophyticus and B. anthracis characteristics using whole genome sequence analysis and microbiological techniques.</title>
        <authorList>
            <person name="Lekota K.E."/>
            <person name="Mafofo J."/>
            <person name="Rees J."/>
            <person name="Muchadeyi F.C."/>
            <person name="Madoroba E."/>
            <person name="Van Heerden H."/>
        </authorList>
    </citation>
    <scope>NUCLEOTIDE SEQUENCE [LARGE SCALE GENOMIC DNA]</scope>
    <source>
        <strain evidence="2 3">3631_10C</strain>
        <plasmid evidence="2">pBEH1</plasmid>
    </source>
</reference>
<evidence type="ECO:0000313" key="2">
    <source>
        <dbReference type="EMBL" id="RAS75653.1"/>
    </source>
</evidence>
<dbReference type="EMBL" id="LVYK01000033">
    <property type="protein sequence ID" value="RAS75653.1"/>
    <property type="molecule type" value="Genomic_DNA"/>
</dbReference>
<dbReference type="AlphaFoldDB" id="A0AAX1Q6P8"/>
<feature type="transmembrane region" description="Helical" evidence="1">
    <location>
        <begin position="124"/>
        <end position="145"/>
    </location>
</feature>
<gene>
    <name evidence="2" type="ORF">A3864_15300</name>
</gene>
<name>A0AAX1Q6P8_9BACI</name>
<keyword evidence="1" id="KW-0812">Transmembrane</keyword>